<dbReference type="KEGG" id="dpo:117183538"/>
<feature type="chain" id="PRO_5026036432" evidence="1">
    <location>
        <begin position="20"/>
        <end position="176"/>
    </location>
</feature>
<dbReference type="AlphaFoldDB" id="A0A6I8VR52"/>
<sequence length="176" mass="20523">MFSFWLQALVLLPTLYFKAQSPYKGKFESMETVHGDEETLFEYNLKLVGRQRLVNGTIIHHVDLDEDYEIWIDIWILKNGNWTPNNISLRHKPCHFMKNIFASYFEPSLLDSNVPKGDDKCPFRKGEYYVKNVELNTESWSIFINRGLNKWCVSIKRNGKVVGGLTVVMDLVDRGT</sequence>
<feature type="signal peptide" evidence="1">
    <location>
        <begin position="1"/>
        <end position="19"/>
    </location>
</feature>
<dbReference type="InParanoid" id="A0A6I8VR52"/>
<dbReference type="Pfam" id="PF06477">
    <property type="entry name" value="DUF1091"/>
    <property type="match status" value="1"/>
</dbReference>
<reference evidence="2" key="1">
    <citation type="submission" date="2024-06" db="UniProtKB">
        <authorList>
            <consortium name="RefSeq"/>
        </authorList>
    </citation>
    <scope>NUCLEOTIDE SEQUENCE [LARGE SCALE GENOMIC DNA]</scope>
    <source>
        <strain evidence="2">MV2-25</strain>
    </source>
</reference>
<dbReference type="RefSeq" id="XP_033233522.1">
    <property type="nucleotide sequence ID" value="XM_033377631.1"/>
</dbReference>
<dbReference type="PANTHER" id="PTHR21112:SF0">
    <property type="entry name" value="CHEMOSENSORY PROTEIN A 29A-RELATED"/>
    <property type="match status" value="1"/>
</dbReference>
<dbReference type="InterPro" id="IPR010512">
    <property type="entry name" value="DUF1091"/>
</dbReference>
<evidence type="ECO:0000256" key="1">
    <source>
        <dbReference type="SAM" id="SignalP"/>
    </source>
</evidence>
<protein>
    <submittedName>
        <fullName evidence="3">Uncharacterized protein CheA46a</fullName>
    </submittedName>
</protein>
<keyword evidence="1" id="KW-0732">Signal</keyword>
<gene>
    <name evidence="3" type="primary">CheA46a</name>
</gene>
<evidence type="ECO:0000313" key="3">
    <source>
        <dbReference type="RefSeq" id="XP_033233522.1"/>
    </source>
</evidence>
<evidence type="ECO:0000313" key="2">
    <source>
        <dbReference type="Proteomes" id="UP000001819"/>
    </source>
</evidence>
<proteinExistence type="predicted"/>
<dbReference type="OMA" id="WFTNYFG"/>
<dbReference type="PANTHER" id="PTHR21112">
    <property type="entry name" value="CHEMOSENSORY PROTEIN A 29A-RELATED"/>
    <property type="match status" value="1"/>
</dbReference>
<dbReference type="ExpressionAtlas" id="A0A6I8VR52">
    <property type="expression patterns" value="baseline"/>
</dbReference>
<keyword evidence="2" id="KW-1185">Reference proteome</keyword>
<accession>A0A6I8VR52</accession>
<reference evidence="3" key="2">
    <citation type="submission" date="2025-08" db="UniProtKB">
        <authorList>
            <consortium name="RefSeq"/>
        </authorList>
    </citation>
    <scope>IDENTIFICATION</scope>
    <source>
        <strain evidence="3">MV-25-SWS-2005</strain>
        <tissue evidence="3">Whole body</tissue>
    </source>
</reference>
<name>A0A6I8VR52_DROPS</name>
<dbReference type="FunCoup" id="A0A6I8VR52">
    <property type="interactions" value="11"/>
</dbReference>
<organism evidence="2 3">
    <name type="scientific">Drosophila pseudoobscura pseudoobscura</name>
    <name type="common">Fruit fly</name>
    <dbReference type="NCBI Taxonomy" id="46245"/>
    <lineage>
        <taxon>Eukaryota</taxon>
        <taxon>Metazoa</taxon>
        <taxon>Ecdysozoa</taxon>
        <taxon>Arthropoda</taxon>
        <taxon>Hexapoda</taxon>
        <taxon>Insecta</taxon>
        <taxon>Pterygota</taxon>
        <taxon>Neoptera</taxon>
        <taxon>Endopterygota</taxon>
        <taxon>Diptera</taxon>
        <taxon>Brachycera</taxon>
        <taxon>Muscomorpha</taxon>
        <taxon>Ephydroidea</taxon>
        <taxon>Drosophilidae</taxon>
        <taxon>Drosophila</taxon>
        <taxon>Sophophora</taxon>
    </lineage>
</organism>
<dbReference type="Proteomes" id="UP000001819">
    <property type="component" value="Chromosome 3"/>
</dbReference>